<name>A0A103YMM3_CYNCS</name>
<accession>A0A103YMM3</accession>
<dbReference type="Proteomes" id="UP000243975">
    <property type="component" value="Unassembled WGS sequence"/>
</dbReference>
<dbReference type="EMBL" id="LEKV01000025">
    <property type="protein sequence ID" value="KVI11901.1"/>
    <property type="molecule type" value="Genomic_DNA"/>
</dbReference>
<comment type="caution">
    <text evidence="1">The sequence shown here is derived from an EMBL/GenBank/DDBJ whole genome shotgun (WGS) entry which is preliminary data.</text>
</comment>
<evidence type="ECO:0000313" key="2">
    <source>
        <dbReference type="Proteomes" id="UP000243975"/>
    </source>
</evidence>
<dbReference type="Gramene" id="KVI11901">
    <property type="protein sequence ID" value="KVI11901"/>
    <property type="gene ID" value="Ccrd_009677"/>
</dbReference>
<reference evidence="1 2" key="1">
    <citation type="journal article" date="2016" name="Sci. Rep.">
        <title>The genome sequence of the outbreeding globe artichoke constructed de novo incorporating a phase-aware low-pass sequencing strategy of F1 progeny.</title>
        <authorList>
            <person name="Scaglione D."/>
            <person name="Reyes-Chin-Wo S."/>
            <person name="Acquadro A."/>
            <person name="Froenicke L."/>
            <person name="Portis E."/>
            <person name="Beitel C."/>
            <person name="Tirone M."/>
            <person name="Mauro R."/>
            <person name="Lo Monaco A."/>
            <person name="Mauromicale G."/>
            <person name="Faccioli P."/>
            <person name="Cattivelli L."/>
            <person name="Rieseberg L."/>
            <person name="Michelmore R."/>
            <person name="Lanteri S."/>
        </authorList>
    </citation>
    <scope>NUCLEOTIDE SEQUENCE [LARGE SCALE GENOMIC DNA]</scope>
    <source>
        <strain evidence="1">2C</strain>
    </source>
</reference>
<evidence type="ECO:0000313" key="1">
    <source>
        <dbReference type="EMBL" id="KVI11901.1"/>
    </source>
</evidence>
<dbReference type="AlphaFoldDB" id="A0A103YMM3"/>
<protein>
    <submittedName>
        <fullName evidence="1">Uncharacterized protein</fullName>
    </submittedName>
</protein>
<sequence>MTGHGVRRQLTEEVNELKTLIVSSTRKKVPTTSCQNVGSQLNECEERRKGTATLNQDVIKKETTLQRVYSTRRSKRLTAKKSTEPGLIERDKSELVKIDSFL</sequence>
<organism evidence="1 2">
    <name type="scientific">Cynara cardunculus var. scolymus</name>
    <name type="common">Globe artichoke</name>
    <name type="synonym">Cynara scolymus</name>
    <dbReference type="NCBI Taxonomy" id="59895"/>
    <lineage>
        <taxon>Eukaryota</taxon>
        <taxon>Viridiplantae</taxon>
        <taxon>Streptophyta</taxon>
        <taxon>Embryophyta</taxon>
        <taxon>Tracheophyta</taxon>
        <taxon>Spermatophyta</taxon>
        <taxon>Magnoliopsida</taxon>
        <taxon>eudicotyledons</taxon>
        <taxon>Gunneridae</taxon>
        <taxon>Pentapetalae</taxon>
        <taxon>asterids</taxon>
        <taxon>campanulids</taxon>
        <taxon>Asterales</taxon>
        <taxon>Asteraceae</taxon>
        <taxon>Carduoideae</taxon>
        <taxon>Cardueae</taxon>
        <taxon>Carduinae</taxon>
        <taxon>Cynara</taxon>
    </lineage>
</organism>
<keyword evidence="2" id="KW-1185">Reference proteome</keyword>
<gene>
    <name evidence="1" type="ORF">Ccrd_009677</name>
</gene>
<proteinExistence type="predicted"/>
<feature type="non-terminal residue" evidence="1">
    <location>
        <position position="1"/>
    </location>
</feature>